<sequence>MSRHLYLNLPVRDLARSQSFFQALGFSLNPQFSDAQVRCLTLAHNIHLMLLCHSRYQQYSPLPIADSQQQSAALFCLSCDSREEVDDLVQRALAAGGSLYNEAQDHGFMYGHGFRDLDGQIWELVYMHGIEPGED</sequence>
<organism evidence="2 3">
    <name type="scientific">Balneatrix alpica</name>
    <dbReference type="NCBI Taxonomy" id="75684"/>
    <lineage>
        <taxon>Bacteria</taxon>
        <taxon>Pseudomonadati</taxon>
        <taxon>Pseudomonadota</taxon>
        <taxon>Gammaproteobacteria</taxon>
        <taxon>Oceanospirillales</taxon>
        <taxon>Balneatrichaceae</taxon>
        <taxon>Balneatrix</taxon>
    </lineage>
</organism>
<dbReference type="RefSeq" id="WP_027311708.1">
    <property type="nucleotide sequence ID" value="NZ_JAUESS010000011.1"/>
</dbReference>
<dbReference type="InterPro" id="IPR053863">
    <property type="entry name" value="Glyoxy/Ble-like_N"/>
</dbReference>
<dbReference type="Pfam" id="PF22677">
    <property type="entry name" value="Ble-like_N"/>
    <property type="match status" value="1"/>
</dbReference>
<dbReference type="PROSITE" id="PS51819">
    <property type="entry name" value="VOC"/>
    <property type="match status" value="1"/>
</dbReference>
<dbReference type="InterPro" id="IPR037523">
    <property type="entry name" value="VOC_core"/>
</dbReference>
<dbReference type="Proteomes" id="UP001589628">
    <property type="component" value="Unassembled WGS sequence"/>
</dbReference>
<comment type="caution">
    <text evidence="2">The sequence shown here is derived from an EMBL/GenBank/DDBJ whole genome shotgun (WGS) entry which is preliminary data.</text>
</comment>
<gene>
    <name evidence="2" type="ORF">ACFFLH_07385</name>
</gene>
<evidence type="ECO:0000259" key="1">
    <source>
        <dbReference type="PROSITE" id="PS51819"/>
    </source>
</evidence>
<dbReference type="SUPFAM" id="SSF54593">
    <property type="entry name" value="Glyoxalase/Bleomycin resistance protein/Dihydroxybiphenyl dioxygenase"/>
    <property type="match status" value="1"/>
</dbReference>
<evidence type="ECO:0000313" key="3">
    <source>
        <dbReference type="Proteomes" id="UP001589628"/>
    </source>
</evidence>
<name>A0ABV5ZAD4_9GAMM</name>
<reference evidence="2 3" key="1">
    <citation type="submission" date="2024-09" db="EMBL/GenBank/DDBJ databases">
        <authorList>
            <person name="Sun Q."/>
            <person name="Mori K."/>
        </authorList>
    </citation>
    <scope>NUCLEOTIDE SEQUENCE [LARGE SCALE GENOMIC DNA]</scope>
    <source>
        <strain evidence="2 3">ATCC 51285</strain>
    </source>
</reference>
<proteinExistence type="predicted"/>
<protein>
    <submittedName>
        <fullName evidence="2">VOC family protein</fullName>
    </submittedName>
</protein>
<feature type="domain" description="VOC" evidence="1">
    <location>
        <begin position="3"/>
        <end position="127"/>
    </location>
</feature>
<dbReference type="InterPro" id="IPR029068">
    <property type="entry name" value="Glyas_Bleomycin-R_OHBP_Dase"/>
</dbReference>
<accession>A0ABV5ZAD4</accession>
<evidence type="ECO:0000313" key="2">
    <source>
        <dbReference type="EMBL" id="MFB9886224.1"/>
    </source>
</evidence>
<dbReference type="EMBL" id="JBHLZN010000002">
    <property type="protein sequence ID" value="MFB9886224.1"/>
    <property type="molecule type" value="Genomic_DNA"/>
</dbReference>
<dbReference type="Gene3D" id="3.10.180.10">
    <property type="entry name" value="2,3-Dihydroxybiphenyl 1,2-Dioxygenase, domain 1"/>
    <property type="match status" value="1"/>
</dbReference>
<dbReference type="PANTHER" id="PTHR36503:SF2">
    <property type="entry name" value="BLR2408 PROTEIN"/>
    <property type="match status" value="1"/>
</dbReference>
<dbReference type="PANTHER" id="PTHR36503">
    <property type="entry name" value="BLR2520 PROTEIN"/>
    <property type="match status" value="1"/>
</dbReference>
<keyword evidence="3" id="KW-1185">Reference proteome</keyword>